<accession>A0A7D3VWW5</accession>
<dbReference type="PANTHER" id="PTHR35010">
    <property type="entry name" value="BLL4672 PROTEIN-RELATED"/>
    <property type="match status" value="1"/>
</dbReference>
<gene>
    <name evidence="2" type="ORF">ACTIVE_7011</name>
</gene>
<protein>
    <submittedName>
        <fullName evidence="2">XRE family transcriptional regulator</fullName>
    </submittedName>
</protein>
<reference evidence="2 3" key="1">
    <citation type="submission" date="2020-05" db="EMBL/GenBank/DDBJ databases">
        <title>Actinomadura verrucosospora NRRL-B18236 (PFL_A860) Genome sequencing and assembly.</title>
        <authorList>
            <person name="Samborskyy M."/>
        </authorList>
    </citation>
    <scope>NUCLEOTIDE SEQUENCE [LARGE SCALE GENOMIC DNA]</scope>
    <source>
        <strain evidence="2 3">NRRL:B18236</strain>
    </source>
</reference>
<dbReference type="AlphaFoldDB" id="A0A7D3VWW5"/>
<keyword evidence="3" id="KW-1185">Reference proteome</keyword>
<dbReference type="InterPro" id="IPR041413">
    <property type="entry name" value="MLTR_LBD"/>
</dbReference>
<dbReference type="InterPro" id="IPR001387">
    <property type="entry name" value="Cro/C1-type_HTH"/>
</dbReference>
<proteinExistence type="predicted"/>
<evidence type="ECO:0000313" key="2">
    <source>
        <dbReference type="EMBL" id="QKG25360.1"/>
    </source>
</evidence>
<dbReference type="Pfam" id="PF17765">
    <property type="entry name" value="MLTR_LBD"/>
    <property type="match status" value="1"/>
</dbReference>
<dbReference type="EMBL" id="CP053892">
    <property type="protein sequence ID" value="QKG25360.1"/>
    <property type="molecule type" value="Genomic_DNA"/>
</dbReference>
<dbReference type="CDD" id="cd00093">
    <property type="entry name" value="HTH_XRE"/>
    <property type="match status" value="1"/>
</dbReference>
<dbReference type="GO" id="GO:0003677">
    <property type="term" value="F:DNA binding"/>
    <property type="evidence" value="ECO:0007669"/>
    <property type="project" value="InterPro"/>
</dbReference>
<dbReference type="RefSeq" id="WP_173098987.1">
    <property type="nucleotide sequence ID" value="NZ_CP053892.1"/>
</dbReference>
<dbReference type="Proteomes" id="UP000501240">
    <property type="component" value="Chromosome"/>
</dbReference>
<evidence type="ECO:0000259" key="1">
    <source>
        <dbReference type="PROSITE" id="PS50943"/>
    </source>
</evidence>
<feature type="domain" description="HTH cro/C1-type" evidence="1">
    <location>
        <begin position="36"/>
        <end position="83"/>
    </location>
</feature>
<dbReference type="Gene3D" id="3.30.450.180">
    <property type="match status" value="1"/>
</dbReference>
<dbReference type="SUPFAM" id="SSF47413">
    <property type="entry name" value="lambda repressor-like DNA-binding domains"/>
    <property type="match status" value="1"/>
</dbReference>
<dbReference type="Pfam" id="PF13560">
    <property type="entry name" value="HTH_31"/>
    <property type="match status" value="1"/>
</dbReference>
<dbReference type="SMART" id="SM00530">
    <property type="entry name" value="HTH_XRE"/>
    <property type="match status" value="1"/>
</dbReference>
<dbReference type="PROSITE" id="PS50943">
    <property type="entry name" value="HTH_CROC1"/>
    <property type="match status" value="1"/>
</dbReference>
<evidence type="ECO:0000313" key="3">
    <source>
        <dbReference type="Proteomes" id="UP000501240"/>
    </source>
</evidence>
<dbReference type="PANTHER" id="PTHR35010:SF2">
    <property type="entry name" value="BLL4672 PROTEIN"/>
    <property type="match status" value="1"/>
</dbReference>
<dbReference type="InterPro" id="IPR010982">
    <property type="entry name" value="Lambda_DNA-bd_dom_sf"/>
</dbReference>
<organism evidence="2 3">
    <name type="scientific">Actinomadura verrucosospora</name>
    <dbReference type="NCBI Taxonomy" id="46165"/>
    <lineage>
        <taxon>Bacteria</taxon>
        <taxon>Bacillati</taxon>
        <taxon>Actinomycetota</taxon>
        <taxon>Actinomycetes</taxon>
        <taxon>Streptosporangiales</taxon>
        <taxon>Thermomonosporaceae</taxon>
        <taxon>Actinomadura</taxon>
    </lineage>
</organism>
<dbReference type="Gene3D" id="1.10.260.40">
    <property type="entry name" value="lambda repressor-like DNA-binding domains"/>
    <property type="match status" value="1"/>
</dbReference>
<sequence>MPSNSALGEYLRARRARLNPTDVGLPAGLGQRRTPGLRREEIAALAGVSIDYYIRLEQGKETNPGPAVLDALARALRLDAEARDHLLALANQAAGRVPPATTPDPPVVRTGVLRLLERLRPCPAYVLSRTSDMLAANPEGLALFAGMDEWPPDRRNTIRYVFLHPAAHDVLDDWDKAAATSAAQLRSLTATDPHDPNLTALIDELTAASPEFARLWQRHDVQARRGDRKTFHHPRVGTLTLDFEVLHLDADRQRISVYQAEPGTPDHDTMVLLSLTTRPSPLPWA</sequence>
<name>A0A7D3VWW5_ACTVE</name>